<feature type="region of interest" description="Disordered" evidence="1">
    <location>
        <begin position="798"/>
        <end position="877"/>
    </location>
</feature>
<feature type="region of interest" description="Disordered" evidence="1">
    <location>
        <begin position="441"/>
        <end position="468"/>
    </location>
</feature>
<evidence type="ECO:0000313" key="3">
    <source>
        <dbReference type="Proteomes" id="UP000492821"/>
    </source>
</evidence>
<evidence type="ECO:0000256" key="1">
    <source>
        <dbReference type="SAM" id="MobiDB-lite"/>
    </source>
</evidence>
<keyword evidence="3" id="KW-1185">Reference proteome</keyword>
<dbReference type="PANTHER" id="PTHR14689">
    <property type="entry name" value="PHORBOL-ESTER_DAG-TYPE DOMAIN-CONTAINING PROTEIN"/>
    <property type="match status" value="1"/>
</dbReference>
<dbReference type="Proteomes" id="UP000492821">
    <property type="component" value="Unassembled WGS sequence"/>
</dbReference>
<name>A0A7E4V9I8_PANRE</name>
<feature type="compositionally biased region" description="Basic and acidic residues" evidence="1">
    <location>
        <begin position="854"/>
        <end position="870"/>
    </location>
</feature>
<feature type="compositionally biased region" description="Basic residues" evidence="1">
    <location>
        <begin position="821"/>
        <end position="831"/>
    </location>
</feature>
<sequence>MDQHNTSSHPLIPPNFASAATGFPTQLTAGLHNAGSNVSNNPLLSTLQQLGLSTNTGLLQPQSSLNTPLTNDFSNWNNSQTSAWLDQAKMAMYNSMLQSTVNERQYDIMEQSFKAAAAAARAPPSLSSALNLATQHANVNAFTHATDPIMAAVVAAAANPLPNMSKSIFNSVPVPEAITTAPMTSFPTVNTNMNVNMNMNMNGLGASGSAFNSNDNFSNSLFAPSSSMGASSSSMSSMTQPSTSNAHFMNVITPAPSKSSAMDAFKVTDLLSYHPQQQHLQQQSEKMFSPVPCSTNQLLDNLNLVQHTMNQTQSHAMSASQTHQTAPQQPVQLQQQHTPLPDQTITTHVHSLPSTSNTKDVTLDDLYSLRDIFPFKEAAVSSESSIFPQPISQQPVTQSSSSSSLAQPPPAPKPPPPQPPPPKNREMDSDKELNHWLSLAVGGNLPDDEHDQHGSPLSNFGDVPADNMDLFTTETTGFSLDPIMFTPPDSPTHEAPKTAPARPAMLNNDKIPTKSKEALPANNINQPGPSESRKPEPAPKLPIIDPSAFLMPKSKDSKDNERIPIYKRKTFESKSSCLDLEKVLSKVTKKKNTDLYSFTDDEDDDILKPTPLPLAALDTSDEDIKKSSAAEDVKPVVTVDPVESSPTKKRASASAPSAAAKDVDRQGDTAQTEVVFNNLAKIIKKRYELARDLPHVLAFCEILDDGNDDAITVNQPEKKETAENVKQAETVTAMLKPKEEVVDVNETQPIKQPASSSPSVSPPVLPINEPIPAASDEKMDIEQPKAVVIKQEIDDEAPPRPVIPKLVIRLPRRDSVQSPVPKKKKKHKKHRGEPDEDWEPPEKQHKKKKHKHKRDADGNKIRQRSVEKEPSANIAPPTLTVIQPNTEILEKPVVTAIKPVENAENEALEFVKKRLECLSRPSGDSPKGTFVVCKQDALKSDCPLWKVDNQNLLQKYPQIVTTVGKKKVLRYKNSSTYSGWCDQVAAGYITVKVKYHKHSRNETIVEPEVPIIDLIPAMAVTVTGQDAFGQPEDTEADDVVENFTTAAKDAVRDHMKTFTHAMLKHAATLGFLQTVKECNDWSYMCALREVESMTALGKQRINDRVKWGQRFEVMLTVYPNALSSECLYEDQNCQGCAKKPATKGLQLFANWGYNYDSLEVEKLPDMDGEPPLVAIEFYLCNQCSHLSLMYHRLHHMKFTTLRYCEEMLENVSTLRPELTVEGVIAHCMNRRSWQKKLINDYVALWRKVQQNDL</sequence>
<protein>
    <submittedName>
        <fullName evidence="4">DUF4211 domain-containing protein</fullName>
    </submittedName>
</protein>
<proteinExistence type="predicted"/>
<feature type="region of interest" description="Disordered" evidence="1">
    <location>
        <begin position="485"/>
        <end position="561"/>
    </location>
</feature>
<reference evidence="4" key="2">
    <citation type="submission" date="2020-10" db="UniProtKB">
        <authorList>
            <consortium name="WormBaseParasite"/>
        </authorList>
    </citation>
    <scope>IDENTIFICATION</scope>
</reference>
<feature type="compositionally biased region" description="Basic and acidic residues" evidence="1">
    <location>
        <begin position="622"/>
        <end position="634"/>
    </location>
</feature>
<dbReference type="Pfam" id="PF13926">
    <property type="entry name" value="DUF4211"/>
    <property type="match status" value="1"/>
</dbReference>
<dbReference type="AlphaFoldDB" id="A0A7E4V9I8"/>
<organism evidence="3 4">
    <name type="scientific">Panagrellus redivivus</name>
    <name type="common">Microworm</name>
    <dbReference type="NCBI Taxonomy" id="6233"/>
    <lineage>
        <taxon>Eukaryota</taxon>
        <taxon>Metazoa</taxon>
        <taxon>Ecdysozoa</taxon>
        <taxon>Nematoda</taxon>
        <taxon>Chromadorea</taxon>
        <taxon>Rhabditida</taxon>
        <taxon>Tylenchina</taxon>
        <taxon>Panagrolaimomorpha</taxon>
        <taxon>Panagrolaimoidea</taxon>
        <taxon>Panagrolaimidae</taxon>
        <taxon>Panagrellus</taxon>
    </lineage>
</organism>
<feature type="compositionally biased region" description="Low complexity" evidence="1">
    <location>
        <begin position="323"/>
        <end position="336"/>
    </location>
</feature>
<feature type="domain" description="DUF4211" evidence="2">
    <location>
        <begin position="1032"/>
        <end position="1139"/>
    </location>
</feature>
<feature type="compositionally biased region" description="Basic residues" evidence="1">
    <location>
        <begin position="844"/>
        <end position="853"/>
    </location>
</feature>
<feature type="compositionally biased region" description="Polar residues" evidence="1">
    <location>
        <begin position="311"/>
        <end position="322"/>
    </location>
</feature>
<feature type="region of interest" description="Disordered" evidence="1">
    <location>
        <begin position="384"/>
        <end position="429"/>
    </location>
</feature>
<feature type="region of interest" description="Disordered" evidence="1">
    <location>
        <begin position="598"/>
        <end position="670"/>
    </location>
</feature>
<feature type="region of interest" description="Disordered" evidence="1">
    <location>
        <begin position="311"/>
        <end position="336"/>
    </location>
</feature>
<dbReference type="PANTHER" id="PTHR14689:SF0">
    <property type="entry name" value="COILED-COIL DOMAIN-CONTAINING PROTEIN 82"/>
    <property type="match status" value="1"/>
</dbReference>
<reference evidence="3" key="1">
    <citation type="journal article" date="2013" name="Genetics">
        <title>The draft genome and transcriptome of Panagrellus redivivus are shaped by the harsh demands of a free-living lifestyle.</title>
        <authorList>
            <person name="Srinivasan J."/>
            <person name="Dillman A.R."/>
            <person name="Macchietto M.G."/>
            <person name="Heikkinen L."/>
            <person name="Lakso M."/>
            <person name="Fracchia K.M."/>
            <person name="Antoshechkin I."/>
            <person name="Mortazavi A."/>
            <person name="Wong G."/>
            <person name="Sternberg P.W."/>
        </authorList>
    </citation>
    <scope>NUCLEOTIDE SEQUENCE [LARGE SCALE GENOMIC DNA]</scope>
    <source>
        <strain evidence="3">MT8872</strain>
    </source>
</reference>
<dbReference type="GO" id="GO:0005634">
    <property type="term" value="C:nucleus"/>
    <property type="evidence" value="ECO:0007669"/>
    <property type="project" value="TreeGrafter"/>
</dbReference>
<dbReference type="InterPro" id="IPR025451">
    <property type="entry name" value="DUF4211"/>
</dbReference>
<feature type="region of interest" description="Disordered" evidence="1">
    <location>
        <begin position="747"/>
        <end position="776"/>
    </location>
</feature>
<feature type="compositionally biased region" description="Low complexity" evidence="1">
    <location>
        <begin position="388"/>
        <end position="406"/>
    </location>
</feature>
<evidence type="ECO:0000313" key="4">
    <source>
        <dbReference type="WBParaSite" id="Pan_g18147.t1"/>
    </source>
</evidence>
<feature type="compositionally biased region" description="Pro residues" evidence="1">
    <location>
        <begin position="407"/>
        <end position="422"/>
    </location>
</feature>
<accession>A0A7E4V9I8</accession>
<evidence type="ECO:0000259" key="2">
    <source>
        <dbReference type="Pfam" id="PF13926"/>
    </source>
</evidence>
<dbReference type="WBParaSite" id="Pan_g18147.t1">
    <property type="protein sequence ID" value="Pan_g18147.t1"/>
    <property type="gene ID" value="Pan_g18147"/>
</dbReference>